<dbReference type="SUPFAM" id="SSF51905">
    <property type="entry name" value="FAD/NAD(P)-binding domain"/>
    <property type="match status" value="1"/>
</dbReference>
<feature type="region of interest" description="Disordered" evidence="1">
    <location>
        <begin position="1"/>
        <end position="98"/>
    </location>
</feature>
<dbReference type="Pfam" id="PF01593">
    <property type="entry name" value="Amino_oxidase"/>
    <property type="match status" value="1"/>
</dbReference>
<dbReference type="InterPro" id="IPR002937">
    <property type="entry name" value="Amino_oxidase"/>
</dbReference>
<sequence>MATLARVVAAAAAPASSSSASRPRTANASASAPAARPRVGGPSSFASSSSLSSALSPLGMRRRPRVSPSRRRPLPRAAVDSPPPAAAEKGKGAGWSSDELPDEVDVVVVGAGIGGLSCAALLGKYGVSVAIAEAHYVAGGAAHSFRGADGYEFDSGPSYFLGLSSPPGESINGVRQVLDAVGESVEAATYDSMKFYFPDGDGETFTCVADRECYRDGIRRFAGEDAVREWDVLEEAMGPLGEAAVAIPFAGMRADAGVALTMAKYVAPIVKALGGGPKGAEGFEDAKWLRENFSELVNEHVTNAWLKNMLDLECFVISGLKADATSAAIMAFTFVERHKKEGCVYDYPIGGSQAIIDALVRGVRKYGGKMALRSPVEEVVVGDGRAVGVRLKSGKVVRARKAVVSNASVWDTVNKLLPEDVKAERRARGDDVHTEKTPLCGSFVHLHLGIDATGLPPPEELGIHHLVVKDWGAGVDGDRNVFNISIPTTLDPSQAPPGKHTIHIYGAANEPYEKWEGMDRKSSEYAEAKRAAANDLYAALEKVIPDVRDRVEVEMIATPLTQQRFVRRHRGTYGPGVDMTRTNLYGADLAPGPATGIEGLWGVGDSTYPGIGVPAAAGSGFFTANSLVSVWKNLGLLYGPKIGKNV</sequence>
<evidence type="ECO:0000313" key="4">
    <source>
        <dbReference type="Proteomes" id="UP000001876"/>
    </source>
</evidence>
<gene>
    <name evidence="3" type="ORF">MICPUCDRAFT_50019</name>
</gene>
<reference evidence="3 4" key="1">
    <citation type="journal article" date="2009" name="Science">
        <title>Green evolution and dynamic adaptations revealed by genomes of the marine picoeukaryotes Micromonas.</title>
        <authorList>
            <person name="Worden A.Z."/>
            <person name="Lee J.H."/>
            <person name="Mock T."/>
            <person name="Rouze P."/>
            <person name="Simmons M.P."/>
            <person name="Aerts A.L."/>
            <person name="Allen A.E."/>
            <person name="Cuvelier M.L."/>
            <person name="Derelle E."/>
            <person name="Everett M.V."/>
            <person name="Foulon E."/>
            <person name="Grimwood J."/>
            <person name="Gundlach H."/>
            <person name="Henrissat B."/>
            <person name="Napoli C."/>
            <person name="McDonald S.M."/>
            <person name="Parker M.S."/>
            <person name="Rombauts S."/>
            <person name="Salamov A."/>
            <person name="Von Dassow P."/>
            <person name="Badger J.H."/>
            <person name="Coutinho P.M."/>
            <person name="Demir E."/>
            <person name="Dubchak I."/>
            <person name="Gentemann C."/>
            <person name="Eikrem W."/>
            <person name="Gready J.E."/>
            <person name="John U."/>
            <person name="Lanier W."/>
            <person name="Lindquist E.A."/>
            <person name="Lucas S."/>
            <person name="Mayer K.F."/>
            <person name="Moreau H."/>
            <person name="Not F."/>
            <person name="Otillar R."/>
            <person name="Panaud O."/>
            <person name="Pangilinan J."/>
            <person name="Paulsen I."/>
            <person name="Piegu B."/>
            <person name="Poliakov A."/>
            <person name="Robbens S."/>
            <person name="Schmutz J."/>
            <person name="Toulza E."/>
            <person name="Wyss T."/>
            <person name="Zelensky A."/>
            <person name="Zhou K."/>
            <person name="Armbrust E.V."/>
            <person name="Bhattacharya D."/>
            <person name="Goodenough U.W."/>
            <person name="Van de Peer Y."/>
            <person name="Grigoriev I.V."/>
        </authorList>
    </citation>
    <scope>NUCLEOTIDE SEQUENCE [LARGE SCALE GENOMIC DNA]</scope>
    <source>
        <strain evidence="3 4">CCMP1545</strain>
    </source>
</reference>
<dbReference type="GO" id="GO:0016116">
    <property type="term" value="P:carotenoid metabolic process"/>
    <property type="evidence" value="ECO:0007669"/>
    <property type="project" value="InterPro"/>
</dbReference>
<dbReference type="Gene3D" id="3.50.50.60">
    <property type="entry name" value="FAD/NAD(P)-binding domain"/>
    <property type="match status" value="2"/>
</dbReference>
<dbReference type="GeneID" id="9681009"/>
<feature type="compositionally biased region" description="Low complexity" evidence="1">
    <location>
        <begin position="1"/>
        <end position="56"/>
    </location>
</feature>
<dbReference type="EMBL" id="GG663735">
    <property type="protein sequence ID" value="EEH60128.1"/>
    <property type="molecule type" value="Genomic_DNA"/>
</dbReference>
<dbReference type="PANTHER" id="PTHR46313:SF6">
    <property type="entry name" value="FAD_NAD(P)-BINDING OXIDOREDUCTASE FAMILY PROTEIN"/>
    <property type="match status" value="1"/>
</dbReference>
<dbReference type="eggNOG" id="KOG4254">
    <property type="taxonomic scope" value="Eukaryota"/>
</dbReference>
<evidence type="ECO:0000313" key="3">
    <source>
        <dbReference type="EMBL" id="EEH60128.1"/>
    </source>
</evidence>
<organism evidence="4">
    <name type="scientific">Micromonas pusilla (strain CCMP1545)</name>
    <name type="common">Picoplanktonic green alga</name>
    <dbReference type="NCBI Taxonomy" id="564608"/>
    <lineage>
        <taxon>Eukaryota</taxon>
        <taxon>Viridiplantae</taxon>
        <taxon>Chlorophyta</taxon>
        <taxon>Mamiellophyceae</taxon>
        <taxon>Mamiellales</taxon>
        <taxon>Mamiellaceae</taxon>
        <taxon>Micromonas</taxon>
    </lineage>
</organism>
<proteinExistence type="predicted"/>
<name>C1MH19_MICPC</name>
<dbReference type="GO" id="GO:0016491">
    <property type="term" value="F:oxidoreductase activity"/>
    <property type="evidence" value="ECO:0007669"/>
    <property type="project" value="InterPro"/>
</dbReference>
<evidence type="ECO:0000256" key="1">
    <source>
        <dbReference type="SAM" id="MobiDB-lite"/>
    </source>
</evidence>
<feature type="compositionally biased region" description="Basic residues" evidence="1">
    <location>
        <begin position="60"/>
        <end position="74"/>
    </location>
</feature>
<dbReference type="KEGG" id="mpp:MICPUCDRAFT_50019"/>
<dbReference type="RefSeq" id="XP_003054876.1">
    <property type="nucleotide sequence ID" value="XM_003054830.1"/>
</dbReference>
<dbReference type="InterPro" id="IPR036188">
    <property type="entry name" value="FAD/NAD-bd_sf"/>
</dbReference>
<keyword evidence="4" id="KW-1185">Reference proteome</keyword>
<evidence type="ECO:0000259" key="2">
    <source>
        <dbReference type="Pfam" id="PF01593"/>
    </source>
</evidence>
<accession>C1MH19</accession>
<dbReference type="OMA" id="AFMFADW"/>
<dbReference type="InterPro" id="IPR045892">
    <property type="entry name" value="CrtISO-like"/>
</dbReference>
<dbReference type="OrthoDB" id="7777654at2759"/>
<dbReference type="AlphaFoldDB" id="C1MH19"/>
<protein>
    <submittedName>
        <fullName evidence="3">Predicted protein</fullName>
    </submittedName>
</protein>
<dbReference type="STRING" id="564608.C1MH19"/>
<dbReference type="Proteomes" id="UP000001876">
    <property type="component" value="Unassembled WGS sequence"/>
</dbReference>
<feature type="domain" description="Amine oxidase" evidence="2">
    <location>
        <begin position="113"/>
        <end position="625"/>
    </location>
</feature>
<dbReference type="PANTHER" id="PTHR46313">
    <property type="match status" value="1"/>
</dbReference>